<dbReference type="GO" id="GO:0016020">
    <property type="term" value="C:membrane"/>
    <property type="evidence" value="ECO:0007669"/>
    <property type="project" value="GOC"/>
</dbReference>
<organism evidence="2 3">
    <name type="scientific">Rhabdobacter roseus</name>
    <dbReference type="NCBI Taxonomy" id="1655419"/>
    <lineage>
        <taxon>Bacteria</taxon>
        <taxon>Pseudomonadati</taxon>
        <taxon>Bacteroidota</taxon>
        <taxon>Cytophagia</taxon>
        <taxon>Cytophagales</taxon>
        <taxon>Cytophagaceae</taxon>
        <taxon>Rhabdobacter</taxon>
    </lineage>
</organism>
<accession>A0A840U1N4</accession>
<dbReference type="RefSeq" id="WP_246440610.1">
    <property type="nucleotide sequence ID" value="NZ_JACHGF010000009.1"/>
</dbReference>
<dbReference type="PANTHER" id="PTHR14859">
    <property type="entry name" value="CALCOFLUOR WHITE HYPERSENSITIVE PROTEIN PRECURSOR"/>
    <property type="match status" value="1"/>
</dbReference>
<keyword evidence="2" id="KW-0378">Hydrolase</keyword>
<dbReference type="Gene3D" id="3.60.10.10">
    <property type="entry name" value="Endonuclease/exonuclease/phosphatase"/>
    <property type="match status" value="1"/>
</dbReference>
<dbReference type="AlphaFoldDB" id="A0A840U1N4"/>
<comment type="caution">
    <text evidence="2">The sequence shown here is derived from an EMBL/GenBank/DDBJ whole genome shotgun (WGS) entry which is preliminary data.</text>
</comment>
<dbReference type="InterPro" id="IPR005135">
    <property type="entry name" value="Endo/exonuclease/phosphatase"/>
</dbReference>
<dbReference type="SUPFAM" id="SSF56219">
    <property type="entry name" value="DNase I-like"/>
    <property type="match status" value="1"/>
</dbReference>
<reference evidence="2 3" key="1">
    <citation type="submission" date="2020-08" db="EMBL/GenBank/DDBJ databases">
        <title>Genomic Encyclopedia of Type Strains, Phase IV (KMG-IV): sequencing the most valuable type-strain genomes for metagenomic binning, comparative biology and taxonomic classification.</title>
        <authorList>
            <person name="Goeker M."/>
        </authorList>
    </citation>
    <scope>NUCLEOTIDE SEQUENCE [LARGE SCALE GENOMIC DNA]</scope>
    <source>
        <strain evidence="2 3">DSM 105074</strain>
    </source>
</reference>
<dbReference type="Proteomes" id="UP000557307">
    <property type="component" value="Unassembled WGS sequence"/>
</dbReference>
<gene>
    <name evidence="2" type="ORF">HNQ92_004438</name>
</gene>
<dbReference type="GO" id="GO:0004519">
    <property type="term" value="F:endonuclease activity"/>
    <property type="evidence" value="ECO:0007669"/>
    <property type="project" value="UniProtKB-KW"/>
</dbReference>
<keyword evidence="2" id="KW-0269">Exonuclease</keyword>
<sequence>MKKVLVLFVLGVCLVVITASQPRRAVEIRILSFNIQHGEDDQGASNLRTVLRVIQENEPHLVALQAIDSVGNEDRVRFQLRQLAAQTGMYYAYGAADGQDAASQGIGILSRWPFEKTQKLSLPHSPGADPRVLLCGLIRYSRWFTFRFCNARLEYASVFDRALQAAFINRALGESVQPVFLAMDMGARPNEQPYFSFQTKWQDAAKGSLLPTWTEGISGDRLDYIMVLENKRVQIKNYKVIRNYPQASDHFPIMATIEVW</sequence>
<proteinExistence type="predicted"/>
<evidence type="ECO:0000259" key="1">
    <source>
        <dbReference type="Pfam" id="PF03372"/>
    </source>
</evidence>
<evidence type="ECO:0000313" key="3">
    <source>
        <dbReference type="Proteomes" id="UP000557307"/>
    </source>
</evidence>
<keyword evidence="2" id="KW-0540">Nuclease</keyword>
<dbReference type="InterPro" id="IPR051916">
    <property type="entry name" value="GPI-anchor_lipid_remodeler"/>
</dbReference>
<name>A0A840U1N4_9BACT</name>
<dbReference type="GO" id="GO:0004527">
    <property type="term" value="F:exonuclease activity"/>
    <property type="evidence" value="ECO:0007669"/>
    <property type="project" value="UniProtKB-KW"/>
</dbReference>
<feature type="domain" description="Endonuclease/exonuclease/phosphatase" evidence="1">
    <location>
        <begin position="31"/>
        <end position="250"/>
    </location>
</feature>
<dbReference type="Pfam" id="PF03372">
    <property type="entry name" value="Exo_endo_phos"/>
    <property type="match status" value="1"/>
</dbReference>
<dbReference type="EMBL" id="JACHGF010000009">
    <property type="protein sequence ID" value="MBB5286278.1"/>
    <property type="molecule type" value="Genomic_DNA"/>
</dbReference>
<keyword evidence="3" id="KW-1185">Reference proteome</keyword>
<dbReference type="InterPro" id="IPR036691">
    <property type="entry name" value="Endo/exonu/phosph_ase_sf"/>
</dbReference>
<dbReference type="GO" id="GO:0006506">
    <property type="term" value="P:GPI anchor biosynthetic process"/>
    <property type="evidence" value="ECO:0007669"/>
    <property type="project" value="TreeGrafter"/>
</dbReference>
<keyword evidence="2" id="KW-0255">Endonuclease</keyword>
<protein>
    <submittedName>
        <fullName evidence="2">Endonuclease/exonuclease/phosphatase family metal-dependent hydrolase</fullName>
    </submittedName>
</protein>
<dbReference type="PANTHER" id="PTHR14859:SF1">
    <property type="entry name" value="PGAP2-INTERACTING PROTEIN"/>
    <property type="match status" value="1"/>
</dbReference>
<evidence type="ECO:0000313" key="2">
    <source>
        <dbReference type="EMBL" id="MBB5286278.1"/>
    </source>
</evidence>